<protein>
    <submittedName>
        <fullName evidence="1">Uncharacterized protein</fullName>
    </submittedName>
</protein>
<name>A0A6N2AGD6_SOLCI</name>
<dbReference type="AlphaFoldDB" id="A0A6N2AGD6"/>
<dbReference type="EMBL" id="RXGB01058599">
    <property type="protein sequence ID" value="TMW80424.1"/>
    <property type="molecule type" value="Genomic_DNA"/>
</dbReference>
<sequence>MVVVSGKQPLHPQSFLGTLQMNPFFKSSGNFAKRRSKTTLHLCKLVIIVVEKLVVIDAVPKIRCIMFSTKRI</sequence>
<comment type="caution">
    <text evidence="1">The sequence shown here is derived from an EMBL/GenBank/DDBJ whole genome shotgun (WGS) entry which is preliminary data.</text>
</comment>
<reference evidence="1" key="1">
    <citation type="submission" date="2019-05" db="EMBL/GenBank/DDBJ databases">
        <title>The de novo reference genome and transcriptome assemblies of the wild tomato species Solanum chilense.</title>
        <authorList>
            <person name="Stam R."/>
            <person name="Nosenko T."/>
            <person name="Hoerger A.C."/>
            <person name="Stephan W."/>
            <person name="Seidel M.A."/>
            <person name="Kuhn J.M.M."/>
            <person name="Haberer G."/>
            <person name="Tellier A."/>
        </authorList>
    </citation>
    <scope>NUCLEOTIDE SEQUENCE</scope>
    <source>
        <tissue evidence="1">Mature leaves</tissue>
    </source>
</reference>
<evidence type="ECO:0000313" key="1">
    <source>
        <dbReference type="EMBL" id="TMW80424.1"/>
    </source>
</evidence>
<gene>
    <name evidence="1" type="ORF">EJD97_020283</name>
</gene>
<accession>A0A6N2AGD6</accession>
<proteinExistence type="predicted"/>
<organism evidence="1">
    <name type="scientific">Solanum chilense</name>
    <name type="common">Tomato</name>
    <name type="synonym">Lycopersicon chilense</name>
    <dbReference type="NCBI Taxonomy" id="4083"/>
    <lineage>
        <taxon>Eukaryota</taxon>
        <taxon>Viridiplantae</taxon>
        <taxon>Streptophyta</taxon>
        <taxon>Embryophyta</taxon>
        <taxon>Tracheophyta</taxon>
        <taxon>Spermatophyta</taxon>
        <taxon>Magnoliopsida</taxon>
        <taxon>eudicotyledons</taxon>
        <taxon>Gunneridae</taxon>
        <taxon>Pentapetalae</taxon>
        <taxon>asterids</taxon>
        <taxon>lamiids</taxon>
        <taxon>Solanales</taxon>
        <taxon>Solanaceae</taxon>
        <taxon>Solanoideae</taxon>
        <taxon>Solaneae</taxon>
        <taxon>Solanum</taxon>
        <taxon>Solanum subgen. Lycopersicon</taxon>
    </lineage>
</organism>